<dbReference type="NCBIfam" id="TIGR00151">
    <property type="entry name" value="ispF"/>
    <property type="match status" value="1"/>
</dbReference>
<feature type="binding site" evidence="10">
    <location>
        <begin position="278"/>
        <end position="280"/>
    </location>
    <ligand>
        <name>4-CDP-2-C-methyl-D-erythritol 2-phosphate</name>
        <dbReference type="ChEBI" id="CHEBI:57919"/>
    </ligand>
</feature>
<evidence type="ECO:0000256" key="8">
    <source>
        <dbReference type="ARBA" id="ARBA00023239"/>
    </source>
</evidence>
<feature type="domain" description="2-C-methyl-D-erythritol 2,4-cyclodiphosphate synthase" evidence="12">
    <location>
        <begin position="223"/>
        <end position="376"/>
    </location>
</feature>
<reference evidence="13" key="1">
    <citation type="submission" date="2020-10" db="EMBL/GenBank/DDBJ databases">
        <authorList>
            <person name="Gilroy R."/>
        </authorList>
    </citation>
    <scope>NUCLEOTIDE SEQUENCE</scope>
    <source>
        <strain evidence="13">ChiW25-3613</strain>
    </source>
</reference>
<sequence length="379" mass="40239">MKVSAIICAAGTGERAGFGKNKLLATLYGAPALYHTLKAFDISEVDEVIVTSSAADYKEIKAMCAPLGYETILGGKTRFAGVKKALEKVSGDIIIIHDGARPFVTKKIICDCIQTTKEYGSAVCATPVTDTMASVYYGVITDVPKRDTVYAVQTPQGFLSADIKKAYEIAADDGIPYTDDSSVYANYIGLPHIFEGDRHNTKLTYREDFTRDAPKVVPADGCRIGIGADTHAFGGLDNFVTLAGVRIECDSSLVAHSDGDVVLHAVMDAILSACGLKDIGHYFPDTDKRYKGADSGKLLKQVTAMAKETGFAPVNISVTVQAEKPKLAPYIDEMAASLAALCGLPADRVAIAAGTSERLGFVGEGLGIVAYASVLMRKI</sequence>
<keyword evidence="5 10" id="KW-0548">Nucleotidyltransferase</keyword>
<dbReference type="HAMAP" id="MF_00107">
    <property type="entry name" value="IspF"/>
    <property type="match status" value="1"/>
</dbReference>
<dbReference type="GO" id="GO:0050518">
    <property type="term" value="F:2-C-methyl-D-erythritol 4-phosphate cytidylyltransferase activity"/>
    <property type="evidence" value="ECO:0007669"/>
    <property type="project" value="UniProtKB-UniRule"/>
</dbReference>
<feature type="site" description="Transition state stabilizer" evidence="10">
    <location>
        <position position="22"/>
    </location>
</feature>
<feature type="region of interest" description="2-C-methyl-D-erythritol 4-phosphate cytidylyltransferase" evidence="10">
    <location>
        <begin position="1"/>
        <end position="223"/>
    </location>
</feature>
<dbReference type="InterPro" id="IPR036571">
    <property type="entry name" value="MECDP_synthase_sf"/>
</dbReference>
<keyword evidence="8 10" id="KW-0456">Lyase</keyword>
<dbReference type="SUPFAM" id="SSF69765">
    <property type="entry name" value="IpsF-like"/>
    <property type="match status" value="1"/>
</dbReference>
<dbReference type="InterPro" id="IPR034683">
    <property type="entry name" value="IspD/TarI"/>
</dbReference>
<comment type="caution">
    <text evidence="10">Lacks conserved residue(s) required for the propagation of feature annotation.</text>
</comment>
<evidence type="ECO:0000256" key="3">
    <source>
        <dbReference type="ARBA" id="ARBA00004709"/>
    </source>
</evidence>
<protein>
    <recommendedName>
        <fullName evidence="10">Bifunctional enzyme IspD/IspF</fullName>
    </recommendedName>
    <domain>
        <recommendedName>
            <fullName evidence="10">2-C-methyl-D-erythritol 4-phosphate cytidylyltransferase</fullName>
            <ecNumber evidence="10">2.7.7.60</ecNumber>
        </recommendedName>
        <alternativeName>
            <fullName evidence="10">4-diphosphocytidyl-2C-methyl-D-erythritol synthase</fullName>
        </alternativeName>
        <alternativeName>
            <fullName evidence="10">MEP cytidylyltransferase</fullName>
            <shortName evidence="10">MCT</shortName>
        </alternativeName>
    </domain>
    <domain>
        <recommendedName>
            <fullName evidence="10">2-C-methyl-D-erythritol 2,4-cyclodiphosphate synthase</fullName>
            <shortName evidence="10">MECDP-synthase</shortName>
            <shortName evidence="10">MECPP-synthase</shortName>
            <shortName evidence="10">MECPS</shortName>
            <ecNumber evidence="10">4.6.1.12</ecNumber>
        </recommendedName>
    </domain>
</protein>
<comment type="caution">
    <text evidence="13">The sequence shown here is derived from an EMBL/GenBank/DDBJ whole genome shotgun (WGS) entry which is preliminary data.</text>
</comment>
<dbReference type="InterPro" id="IPR029044">
    <property type="entry name" value="Nucleotide-diphossugar_trans"/>
</dbReference>
<feature type="binding site" evidence="10">
    <location>
        <position position="229"/>
    </location>
    <ligand>
        <name>a divalent metal cation</name>
        <dbReference type="ChEBI" id="CHEBI:60240"/>
    </ligand>
</feature>
<feature type="site" description="Positions MEP for the nucleophilic attack" evidence="10">
    <location>
        <position position="202"/>
    </location>
</feature>
<dbReference type="Gene3D" id="3.30.1330.50">
    <property type="entry name" value="2-C-methyl-D-erythritol 2,4-cyclodiphosphate synthase"/>
    <property type="match status" value="1"/>
</dbReference>
<dbReference type="GO" id="GO:0008685">
    <property type="term" value="F:2-C-methyl-D-erythritol 2,4-cyclodiphosphate synthase activity"/>
    <property type="evidence" value="ECO:0007669"/>
    <property type="project" value="UniProtKB-UniRule"/>
</dbReference>
<comment type="similarity">
    <text evidence="11">Belongs to the IspF family.</text>
</comment>
<keyword evidence="7 10" id="KW-0414">Isoprene biosynthesis</keyword>
<comment type="catalytic activity">
    <reaction evidence="1 10 11">
        <text>4-CDP-2-C-methyl-D-erythritol 2-phosphate = 2-C-methyl-D-erythritol 2,4-cyclic diphosphate + CMP</text>
        <dbReference type="Rhea" id="RHEA:23864"/>
        <dbReference type="ChEBI" id="CHEBI:57919"/>
        <dbReference type="ChEBI" id="CHEBI:58483"/>
        <dbReference type="ChEBI" id="CHEBI:60377"/>
        <dbReference type="EC" id="4.6.1.12"/>
    </reaction>
</comment>
<dbReference type="Pfam" id="PF01128">
    <property type="entry name" value="IspD"/>
    <property type="match status" value="1"/>
</dbReference>
<organism evidence="13 14">
    <name type="scientific">Candidatus Coproplasma stercoripullorum</name>
    <dbReference type="NCBI Taxonomy" id="2840751"/>
    <lineage>
        <taxon>Bacteria</taxon>
        <taxon>Bacillati</taxon>
        <taxon>Bacillota</taxon>
        <taxon>Clostridia</taxon>
        <taxon>Eubacteriales</taxon>
        <taxon>Candidatus Coproplasma</taxon>
    </lineage>
</organism>
<feature type="binding site" evidence="10">
    <location>
        <begin position="229"/>
        <end position="231"/>
    </location>
    <ligand>
        <name>4-CDP-2-C-methyl-D-erythritol 2-phosphate</name>
        <dbReference type="ChEBI" id="CHEBI:57919"/>
    </ligand>
</feature>
<dbReference type="AlphaFoldDB" id="A0A9D1AHX7"/>
<feature type="binding site" evidence="10">
    <location>
        <position position="264"/>
    </location>
    <ligand>
        <name>a divalent metal cation</name>
        <dbReference type="ChEBI" id="CHEBI:60240"/>
    </ligand>
</feature>
<comment type="pathway">
    <text evidence="3 10">Isoprenoid biosynthesis; isopentenyl diphosphate biosynthesis via DXP pathway; isopentenyl diphosphate from 1-deoxy-D-xylulose 5-phosphate: step 4/6.</text>
</comment>
<feature type="binding site" evidence="10">
    <location>
        <begin position="283"/>
        <end position="287"/>
    </location>
    <ligand>
        <name>4-CDP-2-C-methyl-D-erythritol 2-phosphate</name>
        <dbReference type="ChEBI" id="CHEBI:57919"/>
    </ligand>
</feature>
<feature type="region of interest" description="2-C-methyl-D-erythritol 2,4-cyclodiphosphate synthase" evidence="10">
    <location>
        <begin position="223"/>
        <end position="379"/>
    </location>
</feature>
<comment type="cofactor">
    <cofactor evidence="2 10">
        <name>a divalent metal cation</name>
        <dbReference type="ChEBI" id="CHEBI:60240"/>
    </cofactor>
</comment>
<proteinExistence type="inferred from homology"/>
<dbReference type="Pfam" id="PF02542">
    <property type="entry name" value="YgbB"/>
    <property type="match status" value="1"/>
</dbReference>
<dbReference type="SUPFAM" id="SSF53448">
    <property type="entry name" value="Nucleotide-diphospho-sugar transferases"/>
    <property type="match status" value="1"/>
</dbReference>
<gene>
    <name evidence="13" type="primary">ispF</name>
    <name evidence="10" type="synonym">ispDF</name>
    <name evidence="13" type="ORF">IAB90_03735</name>
</gene>
<comment type="pathway">
    <text evidence="10">Isoprenoid biosynthesis; isopentenyl diphosphate biosynthesis via DXP pathway; isopentenyl diphosphate from 1-deoxy-D-xylulose 5-phosphate: step 2/6.</text>
</comment>
<dbReference type="CDD" id="cd00554">
    <property type="entry name" value="MECDP_synthase"/>
    <property type="match status" value="1"/>
</dbReference>
<dbReference type="PANTHER" id="PTHR43181:SF1">
    <property type="entry name" value="2-C-METHYL-D-ERYTHRITOL 2,4-CYCLODIPHOSPHATE SYNTHASE, CHLOROPLASTIC"/>
    <property type="match status" value="1"/>
</dbReference>
<reference evidence="13" key="2">
    <citation type="journal article" date="2021" name="PeerJ">
        <title>Extensive microbial diversity within the chicken gut microbiome revealed by metagenomics and culture.</title>
        <authorList>
            <person name="Gilroy R."/>
            <person name="Ravi A."/>
            <person name="Getino M."/>
            <person name="Pursley I."/>
            <person name="Horton D.L."/>
            <person name="Alikhan N.F."/>
            <person name="Baker D."/>
            <person name="Gharbi K."/>
            <person name="Hall N."/>
            <person name="Watson M."/>
            <person name="Adriaenssens E.M."/>
            <person name="Foster-Nyarko E."/>
            <person name="Jarju S."/>
            <person name="Secka A."/>
            <person name="Antonio M."/>
            <person name="Oren A."/>
            <person name="Chaudhuri R.R."/>
            <person name="La Ragione R."/>
            <person name="Hildebrand F."/>
            <person name="Pallen M.J."/>
        </authorList>
    </citation>
    <scope>NUCLEOTIDE SEQUENCE</scope>
    <source>
        <strain evidence="13">ChiW25-3613</strain>
    </source>
</reference>
<feature type="site" description="Transition state stabilizer" evidence="10">
    <location>
        <position position="15"/>
    </location>
</feature>
<evidence type="ECO:0000256" key="11">
    <source>
        <dbReference type="RuleBase" id="RU004395"/>
    </source>
</evidence>
<dbReference type="InterPro" id="IPR003526">
    <property type="entry name" value="MECDP_synthase"/>
</dbReference>
<feature type="site" description="Positions MEP for the nucleophilic attack" evidence="10">
    <location>
        <position position="146"/>
    </location>
</feature>
<dbReference type="GO" id="GO:0046872">
    <property type="term" value="F:metal ion binding"/>
    <property type="evidence" value="ECO:0007669"/>
    <property type="project" value="UniProtKB-KW"/>
</dbReference>
<evidence type="ECO:0000256" key="4">
    <source>
        <dbReference type="ARBA" id="ARBA00022679"/>
    </source>
</evidence>
<comment type="function">
    <text evidence="10">Bifunctional enzyme that catalyzes the formation of 4-diphosphocytidyl-2-C-methyl-D-erythritol from CTP and 2-C-methyl-D-erythritol 4-phosphate (MEP) (IspD), and catalyzes the conversion of 4-diphosphocytidyl-2-C-methyl-D-erythritol 2-phosphate (CDP-ME2P) to 2-C-methyl-D-erythritol 2,4-cyclodiphosphate (ME-CPP) with a corresponding release of cytidine 5-monophosphate (CMP) (IspF).</text>
</comment>
<dbReference type="HAMAP" id="MF_01520">
    <property type="entry name" value="IspDF"/>
    <property type="match status" value="1"/>
</dbReference>
<keyword evidence="9 10" id="KW-0511">Multifunctional enzyme</keyword>
<dbReference type="InterPro" id="IPR018294">
    <property type="entry name" value="ISPD_synthase_CS"/>
</dbReference>
<evidence type="ECO:0000256" key="6">
    <source>
        <dbReference type="ARBA" id="ARBA00022723"/>
    </source>
</evidence>
<feature type="site" description="Transition state stabilizer" evidence="10">
    <location>
        <position position="355"/>
    </location>
</feature>
<accession>A0A9D1AHX7</accession>
<dbReference type="Proteomes" id="UP000824179">
    <property type="component" value="Unassembled WGS sequence"/>
</dbReference>
<feature type="binding site" evidence="10">
    <location>
        <position position="231"/>
    </location>
    <ligand>
        <name>a divalent metal cation</name>
        <dbReference type="ChEBI" id="CHEBI:60240"/>
    </ligand>
</feature>
<dbReference type="PANTHER" id="PTHR43181">
    <property type="entry name" value="2-C-METHYL-D-ERYTHRITOL 2,4-CYCLODIPHOSPHATE SYNTHASE, CHLOROPLASTIC"/>
    <property type="match status" value="1"/>
</dbReference>
<dbReference type="PROSITE" id="PS01350">
    <property type="entry name" value="ISPF"/>
    <property type="match status" value="1"/>
</dbReference>
<evidence type="ECO:0000256" key="10">
    <source>
        <dbReference type="HAMAP-Rule" id="MF_01520"/>
    </source>
</evidence>
<comment type="catalytic activity">
    <reaction evidence="10">
        <text>2-C-methyl-D-erythritol 4-phosphate + CTP + H(+) = 4-CDP-2-C-methyl-D-erythritol + diphosphate</text>
        <dbReference type="Rhea" id="RHEA:13429"/>
        <dbReference type="ChEBI" id="CHEBI:15378"/>
        <dbReference type="ChEBI" id="CHEBI:33019"/>
        <dbReference type="ChEBI" id="CHEBI:37563"/>
        <dbReference type="ChEBI" id="CHEBI:57823"/>
        <dbReference type="ChEBI" id="CHEBI:58262"/>
        <dbReference type="EC" id="2.7.7.60"/>
    </reaction>
</comment>
<evidence type="ECO:0000256" key="7">
    <source>
        <dbReference type="ARBA" id="ARBA00023229"/>
    </source>
</evidence>
<evidence type="ECO:0000256" key="5">
    <source>
        <dbReference type="ARBA" id="ARBA00022695"/>
    </source>
</evidence>
<keyword evidence="6 10" id="KW-0479">Metal-binding</keyword>
<comment type="similarity">
    <text evidence="10">In the N-terminal section; belongs to the IspD/TarI cytidylyltransferase family. IspD subfamily.</text>
</comment>
<dbReference type="GO" id="GO:0019288">
    <property type="term" value="P:isopentenyl diphosphate biosynthetic process, methylerythritol 4-phosphate pathway"/>
    <property type="evidence" value="ECO:0007669"/>
    <property type="project" value="UniProtKB-UniRule"/>
</dbReference>
<keyword evidence="4 10" id="KW-0808">Transferase</keyword>
<dbReference type="PROSITE" id="PS01295">
    <property type="entry name" value="ISPD"/>
    <property type="match status" value="1"/>
</dbReference>
<dbReference type="EMBL" id="DVHB01000064">
    <property type="protein sequence ID" value="HIR39474.1"/>
    <property type="molecule type" value="Genomic_DNA"/>
</dbReference>
<evidence type="ECO:0000256" key="1">
    <source>
        <dbReference type="ARBA" id="ARBA00000200"/>
    </source>
</evidence>
<name>A0A9D1AHX7_9FIRM</name>
<comment type="similarity">
    <text evidence="10">In the C-terminal section; belongs to the IspF family.</text>
</comment>
<evidence type="ECO:0000313" key="13">
    <source>
        <dbReference type="EMBL" id="HIR39474.1"/>
    </source>
</evidence>
<evidence type="ECO:0000259" key="12">
    <source>
        <dbReference type="Pfam" id="PF02542"/>
    </source>
</evidence>
<feature type="site" description="Transition state stabilizer" evidence="10">
    <location>
        <position position="256"/>
    </location>
</feature>
<feature type="binding site" evidence="10">
    <location>
        <begin position="256"/>
        <end position="257"/>
    </location>
    <ligand>
        <name>4-CDP-2-C-methyl-D-erythritol 2-phosphate</name>
        <dbReference type="ChEBI" id="CHEBI:57919"/>
    </ligand>
</feature>
<evidence type="ECO:0000256" key="2">
    <source>
        <dbReference type="ARBA" id="ARBA00001968"/>
    </source>
</evidence>
<dbReference type="InterPro" id="IPR020555">
    <property type="entry name" value="MECDP_synthase_CS"/>
</dbReference>
<dbReference type="EC" id="4.6.1.12" evidence="10"/>
<dbReference type="CDD" id="cd02516">
    <property type="entry name" value="CDP-ME_synthetase"/>
    <property type="match status" value="1"/>
</dbReference>
<feature type="binding site" evidence="10">
    <location>
        <position position="361"/>
    </location>
    <ligand>
        <name>4-CDP-2-C-methyl-D-erythritol 2-phosphate</name>
        <dbReference type="ChEBI" id="CHEBI:57919"/>
    </ligand>
</feature>
<dbReference type="InterPro" id="IPR026596">
    <property type="entry name" value="IspD/F"/>
</dbReference>
<dbReference type="GO" id="GO:0016114">
    <property type="term" value="P:terpenoid biosynthetic process"/>
    <property type="evidence" value="ECO:0007669"/>
    <property type="project" value="InterPro"/>
</dbReference>
<dbReference type="Gene3D" id="3.90.550.10">
    <property type="entry name" value="Spore Coat Polysaccharide Biosynthesis Protein SpsA, Chain A"/>
    <property type="match status" value="1"/>
</dbReference>
<evidence type="ECO:0000256" key="9">
    <source>
        <dbReference type="ARBA" id="ARBA00023268"/>
    </source>
</evidence>
<evidence type="ECO:0000313" key="14">
    <source>
        <dbReference type="Proteomes" id="UP000824179"/>
    </source>
</evidence>
<dbReference type="EC" id="2.7.7.60" evidence="10"/>